<protein>
    <submittedName>
        <fullName evidence="4">Fumarylacetoacetate hydrolase family protein</fullName>
    </submittedName>
</protein>
<dbReference type="RefSeq" id="WP_213112534.1">
    <property type="nucleotide sequence ID" value="NZ_JAGYPJ010000001.1"/>
</dbReference>
<feature type="domain" description="Fumarylacetoacetase-like C-terminal" evidence="3">
    <location>
        <begin position="79"/>
        <end position="283"/>
    </location>
</feature>
<dbReference type="PANTHER" id="PTHR42796:SF4">
    <property type="entry name" value="FUMARYLACETOACETATE HYDROLASE DOMAIN-CONTAINING PROTEIN 2A"/>
    <property type="match status" value="1"/>
</dbReference>
<keyword evidence="5" id="KW-1185">Reference proteome</keyword>
<organism evidence="4 5">
    <name type="scientific">Lederbergia citrisecunda</name>
    <dbReference type="NCBI Taxonomy" id="2833583"/>
    <lineage>
        <taxon>Bacteria</taxon>
        <taxon>Bacillati</taxon>
        <taxon>Bacillota</taxon>
        <taxon>Bacilli</taxon>
        <taxon>Bacillales</taxon>
        <taxon>Bacillaceae</taxon>
        <taxon>Lederbergia</taxon>
    </lineage>
</organism>
<comment type="similarity">
    <text evidence="1">Belongs to the FAH family.</text>
</comment>
<dbReference type="InterPro" id="IPR051121">
    <property type="entry name" value="FAH"/>
</dbReference>
<dbReference type="Pfam" id="PF01557">
    <property type="entry name" value="FAA_hydrolase"/>
    <property type="match status" value="1"/>
</dbReference>
<comment type="caution">
    <text evidence="4">The sequence shown here is derived from an EMBL/GenBank/DDBJ whole genome shotgun (WGS) entry which is preliminary data.</text>
</comment>
<gene>
    <name evidence="4" type="ORF">KHA93_21205</name>
</gene>
<keyword evidence="2" id="KW-0479">Metal-binding</keyword>
<dbReference type="GO" id="GO:0016853">
    <property type="term" value="F:isomerase activity"/>
    <property type="evidence" value="ECO:0007669"/>
    <property type="project" value="UniProtKB-ARBA"/>
</dbReference>
<dbReference type="GO" id="GO:0046872">
    <property type="term" value="F:metal ion binding"/>
    <property type="evidence" value="ECO:0007669"/>
    <property type="project" value="UniProtKB-KW"/>
</dbReference>
<reference evidence="4 5" key="1">
    <citation type="submission" date="2021-05" db="EMBL/GenBank/DDBJ databases">
        <title>Novel Bacillus species.</title>
        <authorList>
            <person name="Liu G."/>
        </authorList>
    </citation>
    <scope>NUCLEOTIDE SEQUENCE [LARGE SCALE GENOMIC DNA]</scope>
    <source>
        <strain evidence="4 5">FJAT-49732</strain>
    </source>
</reference>
<dbReference type="PANTHER" id="PTHR42796">
    <property type="entry name" value="FUMARYLACETOACETATE HYDROLASE DOMAIN-CONTAINING PROTEIN 2A-RELATED"/>
    <property type="match status" value="1"/>
</dbReference>
<keyword evidence="4" id="KW-0378">Hydrolase</keyword>
<evidence type="ECO:0000256" key="1">
    <source>
        <dbReference type="ARBA" id="ARBA00010211"/>
    </source>
</evidence>
<evidence type="ECO:0000313" key="4">
    <source>
        <dbReference type="EMBL" id="MBS4202131.1"/>
    </source>
</evidence>
<dbReference type="Gene3D" id="3.90.850.10">
    <property type="entry name" value="Fumarylacetoacetase-like, C-terminal domain"/>
    <property type="match status" value="1"/>
</dbReference>
<evidence type="ECO:0000256" key="2">
    <source>
        <dbReference type="ARBA" id="ARBA00022723"/>
    </source>
</evidence>
<evidence type="ECO:0000259" key="3">
    <source>
        <dbReference type="Pfam" id="PF01557"/>
    </source>
</evidence>
<dbReference type="Proteomes" id="UP000682713">
    <property type="component" value="Unassembled WGS sequence"/>
</dbReference>
<name>A0A942YQB9_9BACI</name>
<dbReference type="GO" id="GO:0016787">
    <property type="term" value="F:hydrolase activity"/>
    <property type="evidence" value="ECO:0007669"/>
    <property type="project" value="UniProtKB-KW"/>
</dbReference>
<dbReference type="InterPro" id="IPR011234">
    <property type="entry name" value="Fumarylacetoacetase-like_C"/>
</dbReference>
<evidence type="ECO:0000313" key="5">
    <source>
        <dbReference type="Proteomes" id="UP000682713"/>
    </source>
</evidence>
<dbReference type="InterPro" id="IPR036663">
    <property type="entry name" value="Fumarylacetoacetase_C_sf"/>
</dbReference>
<dbReference type="EMBL" id="JAGYPJ010000001">
    <property type="protein sequence ID" value="MBS4202131.1"/>
    <property type="molecule type" value="Genomic_DNA"/>
</dbReference>
<sequence length="286" mass="31938">MKLIQFMDKQDDSKKIRLGALVGENYYVEVQAEGTMRDLIRKIGSSKDVKLEVEKQIEEGKKEHVEQIHILSPLTDPEKIICIGLNYHDHAKESNMAVPEVPVLFPKYPNCIIGHEEDVIIPQEVQQCDYEVELAFIVGKTAKHVSKEDAMDYVFGYTIVNDVSARDIQLSEAQWTRGKTIDTFAPTGPCIVTADEIGDPHNLDISLKLNGEKMQHSNTRELIFNIPTLLSFLSKTITLQPGDIISTGTPHGVGMGRSPQVWLKAGDVTEAIIEGIGVLRNRFVSE</sequence>
<dbReference type="GO" id="GO:0019752">
    <property type="term" value="P:carboxylic acid metabolic process"/>
    <property type="evidence" value="ECO:0007669"/>
    <property type="project" value="UniProtKB-ARBA"/>
</dbReference>
<accession>A0A942YQB9</accession>
<proteinExistence type="inferred from homology"/>
<dbReference type="AlphaFoldDB" id="A0A942YQB9"/>
<dbReference type="FunFam" id="3.90.850.10:FF:000002">
    <property type="entry name" value="2-hydroxyhepta-2,4-diene-1,7-dioate isomerase"/>
    <property type="match status" value="1"/>
</dbReference>
<dbReference type="SUPFAM" id="SSF56529">
    <property type="entry name" value="FAH"/>
    <property type="match status" value="1"/>
</dbReference>